<proteinExistence type="predicted"/>
<dbReference type="Proteomes" id="UP000197092">
    <property type="component" value="Chromosome 1"/>
</dbReference>
<reference evidence="2" key="1">
    <citation type="submission" date="2016-12" db="EMBL/GenBank/DDBJ databases">
        <title>Comparative genomic analysis reveals the diversity, evolution, and environmental adaptation strategies of the genus Vibrio.</title>
        <authorList>
            <person name="Lin H."/>
            <person name="Wang X."/>
            <person name="Zhang X.-H."/>
        </authorList>
    </citation>
    <scope>NUCLEOTIDE SEQUENCE [LARGE SCALE GENOMIC DNA]</scope>
    <source>
        <strain evidence="2">QT6D1</strain>
    </source>
</reference>
<name>A0AAN1FHW4_9VIBR</name>
<sequence length="70" mass="7159">MKFLGIDLSQPSTKKGLVLLGSAAALLAGRPELLTATVTPDGVQAGGIIGTAVPAVIGLWETLRNEFKGQ</sequence>
<gene>
    <name evidence="1" type="ORF">BSZ05_14785</name>
</gene>
<protein>
    <recommendedName>
        <fullName evidence="3">Holin</fullName>
    </recommendedName>
</protein>
<evidence type="ECO:0000313" key="1">
    <source>
        <dbReference type="EMBL" id="ASI90955.1"/>
    </source>
</evidence>
<dbReference type="AlphaFoldDB" id="A0AAN1FHW4"/>
<dbReference type="RefSeq" id="WP_088877339.1">
    <property type="nucleotide sequence ID" value="NZ_CP018308.1"/>
</dbReference>
<dbReference type="EMBL" id="CP018308">
    <property type="protein sequence ID" value="ASI90955.1"/>
    <property type="molecule type" value="Genomic_DNA"/>
</dbReference>
<organism evidence="1 2">
    <name type="scientific">Vibrio mediterranei</name>
    <dbReference type="NCBI Taxonomy" id="689"/>
    <lineage>
        <taxon>Bacteria</taxon>
        <taxon>Pseudomonadati</taxon>
        <taxon>Pseudomonadota</taxon>
        <taxon>Gammaproteobacteria</taxon>
        <taxon>Vibrionales</taxon>
        <taxon>Vibrionaceae</taxon>
        <taxon>Vibrio</taxon>
    </lineage>
</organism>
<evidence type="ECO:0000313" key="2">
    <source>
        <dbReference type="Proteomes" id="UP000197092"/>
    </source>
</evidence>
<dbReference type="KEGG" id="vsh:BSZ05_14785"/>
<evidence type="ECO:0008006" key="3">
    <source>
        <dbReference type="Google" id="ProtNLM"/>
    </source>
</evidence>
<accession>A0AAN1FHW4</accession>